<feature type="transmembrane region" description="Helical" evidence="1">
    <location>
        <begin position="6"/>
        <end position="26"/>
    </location>
</feature>
<dbReference type="AlphaFoldDB" id="A0A426DCT0"/>
<dbReference type="EMBL" id="RHJS01000002">
    <property type="protein sequence ID" value="RRK30639.1"/>
    <property type="molecule type" value="Genomic_DNA"/>
</dbReference>
<protein>
    <submittedName>
        <fullName evidence="3">ATP-binding protein</fullName>
    </submittedName>
</protein>
<reference evidence="3" key="1">
    <citation type="submission" date="2018-10" db="EMBL/GenBank/DDBJ databases">
        <title>Schaedlerella arabinophila gen. nov. sp. nov., isolated from the mouse intestinal tract and comparative analysis with the genome of the closely related altered Schaedler flora strain ASF502.</title>
        <authorList>
            <person name="Miyake S."/>
            <person name="Soh M."/>
            <person name="Seedorf H."/>
        </authorList>
    </citation>
    <scope>NUCLEOTIDE SEQUENCE [LARGE SCALE GENOMIC DNA]</scope>
    <source>
        <strain evidence="3">DSM 106076</strain>
    </source>
</reference>
<accession>A0A426DCT0</accession>
<keyword evidence="3" id="KW-0067">ATP-binding</keyword>
<proteinExistence type="predicted"/>
<feature type="transmembrane region" description="Helical" evidence="1">
    <location>
        <begin position="161"/>
        <end position="180"/>
    </location>
</feature>
<keyword evidence="4" id="KW-1185">Reference proteome</keyword>
<dbReference type="InterPro" id="IPR032834">
    <property type="entry name" value="NatK-like_C"/>
</dbReference>
<dbReference type="SUPFAM" id="SSF55874">
    <property type="entry name" value="ATPase domain of HSP90 chaperone/DNA topoisomerase II/histidine kinase"/>
    <property type="match status" value="1"/>
</dbReference>
<sequence length="435" mass="50181">MSEGLANIPIGYTIPAESLSCILYIVLLEKKYMNWKKLLFMAALTGAQCLYFMKAGGILFDYVGMAAMSIPCLLMLGCFALCCRMEYKKLVYYSIRAFILAEFLASLNWYLYLWKWKELFGKHGEYFCLAAVYGAVLLIAYQVEEYACAESGSIQITNTALFFAALTGMVLYVASGWQIGVRRSEVTGEYGMALFGMRTMVDFVGVIMLSAYHMQLCKAHLDHELFAVKAILKKQTQQYEMSQECIDVINFKYHDLKHQISLWKKETENKHQENYLDELQKMIKLYEIRMHTGNEVLDTILAEKGVVCVRKEIRITNVADGKALDFMELEDICAVFGNALDNAIEYLEQVRDKEKRLIRVVVRRIHDFVMIQIENYCENEVCLEGRLPGSSKGDERFHGYGLRSIRYISEKYHGKMDISQKENWFVLKIILPFGR</sequence>
<dbReference type="Gene3D" id="3.30.565.10">
    <property type="entry name" value="Histidine kinase-like ATPase, C-terminal domain"/>
    <property type="match status" value="1"/>
</dbReference>
<keyword evidence="1" id="KW-1133">Transmembrane helix</keyword>
<keyword evidence="3" id="KW-0547">Nucleotide-binding</keyword>
<feature type="transmembrane region" description="Helical" evidence="1">
    <location>
        <begin position="192"/>
        <end position="212"/>
    </location>
</feature>
<feature type="transmembrane region" description="Helical" evidence="1">
    <location>
        <begin position="38"/>
        <end position="56"/>
    </location>
</feature>
<feature type="transmembrane region" description="Helical" evidence="1">
    <location>
        <begin position="62"/>
        <end position="83"/>
    </location>
</feature>
<evidence type="ECO:0000259" key="2">
    <source>
        <dbReference type="Pfam" id="PF14501"/>
    </source>
</evidence>
<dbReference type="Proteomes" id="UP000274920">
    <property type="component" value="Unassembled WGS sequence"/>
</dbReference>
<dbReference type="GO" id="GO:0005524">
    <property type="term" value="F:ATP binding"/>
    <property type="evidence" value="ECO:0007669"/>
    <property type="project" value="UniProtKB-KW"/>
</dbReference>
<feature type="domain" description="Sensor histidine kinase NatK-like C-terminal" evidence="2">
    <location>
        <begin position="327"/>
        <end position="432"/>
    </location>
</feature>
<feature type="transmembrane region" description="Helical" evidence="1">
    <location>
        <begin position="90"/>
        <end position="112"/>
    </location>
</feature>
<organism evidence="3 4">
    <name type="scientific">Schaedlerella arabinosiphila</name>
    <dbReference type="NCBI Taxonomy" id="2044587"/>
    <lineage>
        <taxon>Bacteria</taxon>
        <taxon>Bacillati</taxon>
        <taxon>Bacillota</taxon>
        <taxon>Clostridia</taxon>
        <taxon>Lachnospirales</taxon>
        <taxon>Lachnospiraceae</taxon>
        <taxon>Schaedlerella</taxon>
    </lineage>
</organism>
<dbReference type="Pfam" id="PF14501">
    <property type="entry name" value="HATPase_c_5"/>
    <property type="match status" value="1"/>
</dbReference>
<dbReference type="InterPro" id="IPR036890">
    <property type="entry name" value="HATPase_C_sf"/>
</dbReference>
<keyword evidence="1" id="KW-0812">Transmembrane</keyword>
<name>A0A426DCT0_9FIRM</name>
<dbReference type="RefSeq" id="WP_125126445.1">
    <property type="nucleotide sequence ID" value="NZ_RHJS01000002.1"/>
</dbReference>
<comment type="caution">
    <text evidence="3">The sequence shown here is derived from an EMBL/GenBank/DDBJ whole genome shotgun (WGS) entry which is preliminary data.</text>
</comment>
<evidence type="ECO:0000256" key="1">
    <source>
        <dbReference type="SAM" id="Phobius"/>
    </source>
</evidence>
<dbReference type="CDD" id="cd16935">
    <property type="entry name" value="HATPase_AgrC-ComD-like"/>
    <property type="match status" value="1"/>
</dbReference>
<evidence type="ECO:0000313" key="3">
    <source>
        <dbReference type="EMBL" id="RRK30639.1"/>
    </source>
</evidence>
<evidence type="ECO:0000313" key="4">
    <source>
        <dbReference type="Proteomes" id="UP000274920"/>
    </source>
</evidence>
<keyword evidence="1" id="KW-0472">Membrane</keyword>
<gene>
    <name evidence="3" type="ORF">EBB54_04055</name>
</gene>